<reference evidence="4" key="1">
    <citation type="submission" date="2013-09" db="EMBL/GenBank/DDBJ databases">
        <authorList>
            <person name="Zeng Z."/>
            <person name="Chen C."/>
        </authorList>
    </citation>
    <scope>NUCLEOTIDE SEQUENCE [LARGE SCALE GENOMIC DNA]</scope>
    <source>
        <strain evidence="4">DK69</strain>
    </source>
</reference>
<evidence type="ECO:0000313" key="3">
    <source>
        <dbReference type="EMBL" id="KGO95898.1"/>
    </source>
</evidence>
<feature type="region of interest" description="Disordered" evidence="1">
    <location>
        <begin position="21"/>
        <end position="40"/>
    </location>
</feature>
<dbReference type="eggNOG" id="ENOG5034C8M">
    <property type="taxonomic scope" value="Bacteria"/>
</dbReference>
<dbReference type="PATRIC" id="fig|1107311.3.peg.2749"/>
<evidence type="ECO:0000313" key="4">
    <source>
        <dbReference type="Proteomes" id="UP000030149"/>
    </source>
</evidence>
<feature type="signal peptide" evidence="2">
    <location>
        <begin position="1"/>
        <end position="17"/>
    </location>
</feature>
<dbReference type="EMBL" id="JRLZ01000008">
    <property type="protein sequence ID" value="KGO95898.1"/>
    <property type="molecule type" value="Genomic_DNA"/>
</dbReference>
<dbReference type="OrthoDB" id="1381312at2"/>
<reference evidence="3 4" key="2">
    <citation type="journal article" date="2015" name="Stand. Genomic Sci.">
        <title>High quality draft genomic sequence of Flavobacterium enshiense DK69(T) and comparison among Flavobacterium genomes.</title>
        <authorList>
            <person name="Zeng Z."/>
            <person name="Chen C."/>
            <person name="Du H."/>
            <person name="Wang G."/>
            <person name="Li M."/>
        </authorList>
    </citation>
    <scope>NUCLEOTIDE SEQUENCE [LARGE SCALE GENOMIC DNA]</scope>
    <source>
        <strain evidence="3 4">DK69</strain>
    </source>
</reference>
<dbReference type="Proteomes" id="UP000030149">
    <property type="component" value="Unassembled WGS sequence"/>
</dbReference>
<dbReference type="PROSITE" id="PS51257">
    <property type="entry name" value="PROKAR_LIPOPROTEIN"/>
    <property type="match status" value="1"/>
</dbReference>
<dbReference type="RefSeq" id="WP_023574743.1">
    <property type="nucleotide sequence ID" value="NZ_AVCS01000028.1"/>
</dbReference>
<name>V6S7C7_9FLAO</name>
<proteinExistence type="predicted"/>
<comment type="caution">
    <text evidence="3">The sequence shown here is derived from an EMBL/GenBank/DDBJ whole genome shotgun (WGS) entry which is preliminary data.</text>
</comment>
<keyword evidence="4" id="KW-1185">Reference proteome</keyword>
<evidence type="ECO:0000256" key="1">
    <source>
        <dbReference type="SAM" id="MobiDB-lite"/>
    </source>
</evidence>
<dbReference type="AlphaFoldDB" id="V6S7C7"/>
<feature type="chain" id="PRO_5004750343" description="Lipoprotein" evidence="2">
    <location>
        <begin position="18"/>
        <end position="166"/>
    </location>
</feature>
<keyword evidence="2" id="KW-0732">Signal</keyword>
<sequence length="166" mass="18002">MKKIILFLAILSVGLIASCSKDEDSNGSTPDPNPNPTPGNVFKAKVNGDQKNFKVISATQIPSPDPEEDYTSVEIVAEMIGDPTNTFELGFDRESGEVYFVQYVETGTYYQGIPEAPPSENMIFPIALDSGNTAKIMRGTFYGTMQETDSGPGSVTITDGTFEIHF</sequence>
<protein>
    <recommendedName>
        <fullName evidence="5">Lipoprotein</fullName>
    </recommendedName>
</protein>
<organism evidence="3 4">
    <name type="scientific">Flavobacterium enshiense DK69</name>
    <dbReference type="NCBI Taxonomy" id="1107311"/>
    <lineage>
        <taxon>Bacteria</taxon>
        <taxon>Pseudomonadati</taxon>
        <taxon>Bacteroidota</taxon>
        <taxon>Flavobacteriia</taxon>
        <taxon>Flavobacteriales</taxon>
        <taxon>Flavobacteriaceae</taxon>
        <taxon>Flavobacterium</taxon>
    </lineage>
</organism>
<accession>V6S7C7</accession>
<evidence type="ECO:0008006" key="5">
    <source>
        <dbReference type="Google" id="ProtNLM"/>
    </source>
</evidence>
<evidence type="ECO:0000256" key="2">
    <source>
        <dbReference type="SAM" id="SignalP"/>
    </source>
</evidence>
<gene>
    <name evidence="3" type="ORF">Q767_09460</name>
</gene>